<feature type="region of interest" description="Disordered" evidence="1">
    <location>
        <begin position="683"/>
        <end position="941"/>
    </location>
</feature>
<evidence type="ECO:0000256" key="1">
    <source>
        <dbReference type="SAM" id="MobiDB-lite"/>
    </source>
</evidence>
<organism evidence="2">
    <name type="scientific">Kitasatospora camelliae</name>
    <dbReference type="NCBI Taxonomy" id="3156397"/>
    <lineage>
        <taxon>Bacteria</taxon>
        <taxon>Bacillati</taxon>
        <taxon>Actinomycetota</taxon>
        <taxon>Actinomycetes</taxon>
        <taxon>Kitasatosporales</taxon>
        <taxon>Streptomycetaceae</taxon>
        <taxon>Kitasatospora</taxon>
    </lineage>
</organism>
<accession>A0AAU8JQ27</accession>
<feature type="region of interest" description="Disordered" evidence="1">
    <location>
        <begin position="1132"/>
        <end position="1153"/>
    </location>
</feature>
<feature type="region of interest" description="Disordered" evidence="1">
    <location>
        <begin position="1181"/>
        <end position="1221"/>
    </location>
</feature>
<evidence type="ECO:0008006" key="3">
    <source>
        <dbReference type="Google" id="ProtNLM"/>
    </source>
</evidence>
<gene>
    <name evidence="2" type="ORF">ABWK59_02920</name>
</gene>
<feature type="compositionally biased region" description="Pro residues" evidence="1">
    <location>
        <begin position="848"/>
        <end position="866"/>
    </location>
</feature>
<reference evidence="2" key="1">
    <citation type="submission" date="2024-06" db="EMBL/GenBank/DDBJ databases">
        <title>The genome sequences of Kitasatospora sp. strain HUAS MG31.</title>
        <authorList>
            <person name="Mo P."/>
        </authorList>
    </citation>
    <scope>NUCLEOTIDE SEQUENCE</scope>
    <source>
        <strain evidence="2">HUAS MG31</strain>
    </source>
</reference>
<proteinExistence type="predicted"/>
<feature type="compositionally biased region" description="Low complexity" evidence="1">
    <location>
        <begin position="902"/>
        <end position="911"/>
    </location>
</feature>
<feature type="region of interest" description="Disordered" evidence="1">
    <location>
        <begin position="493"/>
        <end position="535"/>
    </location>
</feature>
<feature type="compositionally biased region" description="Low complexity" evidence="1">
    <location>
        <begin position="1204"/>
        <end position="1221"/>
    </location>
</feature>
<feature type="compositionally biased region" description="Low complexity" evidence="1">
    <location>
        <begin position="740"/>
        <end position="752"/>
    </location>
</feature>
<dbReference type="KEGG" id="kcm:ABWK59_02920"/>
<dbReference type="RefSeq" id="WP_354637689.1">
    <property type="nucleotide sequence ID" value="NZ_CP159872.1"/>
</dbReference>
<feature type="region of interest" description="Disordered" evidence="1">
    <location>
        <begin position="556"/>
        <end position="653"/>
    </location>
</feature>
<feature type="region of interest" description="Disordered" evidence="1">
    <location>
        <begin position="26"/>
        <end position="48"/>
    </location>
</feature>
<feature type="compositionally biased region" description="Low complexity" evidence="1">
    <location>
        <begin position="919"/>
        <end position="939"/>
    </location>
</feature>
<feature type="compositionally biased region" description="Low complexity" evidence="1">
    <location>
        <begin position="597"/>
        <end position="642"/>
    </location>
</feature>
<name>A0AAU8JQ27_9ACTN</name>
<dbReference type="Gene3D" id="3.90.176.10">
    <property type="entry name" value="Toxin ADP-ribosyltransferase, Chain A, domain 1"/>
    <property type="match status" value="1"/>
</dbReference>
<protein>
    <recommendedName>
        <fullName evidence="3">NAD(+)--protein-arginine ADP-ribosyltransferase</fullName>
    </recommendedName>
</protein>
<sequence>MRNPFGRTPSAAPELECLTARHTLLVRPRQTSRPAAARSGDTPAGGPWQARTFAESLAHDPDHRLVVLDVPERQPLTSWEPLARSLARHPGGIRLLTAPGSPEEPRPVGQWLADRLGREVLVPDGELARTADGSLFALGDPEQGWIRLRPHGGPAQWDSRRAPRPAWESPAVNRRWQTGPLGICEPLPGGAWLRPAHDEDPRPRQDHRRRLTGFVPCRPDRFAVVLGYPGAAALGLEEIVRFWTAVPAAHRPAVRFVGYGPVAVPDDLPLGQALADLLGQSVALHPGLPGAGRTRTQEVEVHAVGEDGTLGWRLFARELGYVPRDTAGGRAAAPVVVTARQPVHGLPELRPGVYRYAPDAVLEVTQSGLWMRPPADLPDTALPDATPIRGLPVEPGTVKIVFDAGDRHTADRMQLLALDALWRLDPATRQAARVVSADIATGRTAAVRGGVHVPGAVAGVPGAAGRGVSGGAFAAEIATGLVAPVGPAGPVAGGPVTGGTAQPPAPVSGLRAAPGVGLASGPPSPPEAQPTTAVAARAGTPSAFAVDIATGLVIPWPTSAPEAPGPGESIQGSAPAVTDPQEPAQAGSVRHRLGSVATSAGTPAAEGAADPDAGVLGPARPARPARPATARRTRAEAVAAPPDESAVPAAPAQVRSEYLSPEAPRTAETPDAVAWDADPAAVLPASSPSPEARSKASAEPVRTVRPVGVPPKPATAPKAAPPAAPARLVGADTADRSSGPAVAEPAVPAATASRGGTGDPTAGQAPAVGIRTATGTPQRVSAAPGSGTAGERMPFVNALVAKESTAAPGRDSGATPAAVEAPAATATASPTVGDPSAAAAPAEAAPTAAPPAVPAPAVPAGPPPPIRLESGPLPELPAFAPRSTPPDRVAPPVDPSPRTERPAAAPVSTVPTPEPPPTAEVGVQPVPEPAAGAVPPVGGIDRERGWLRQTLRQEYDSAAGTLARVLSVAPGLRGDARRPSEDTLTDLVAVRLLLSAGGDRIAAAVRGGTVGAHVPLARCAYAGLGRLPSHRGAAHLRAEVTEAQWQWYRGRRTVTEWGFAPALTAARSGLPGTVDFLVWSVTARRTALLEPELPDRVVFLPGTAFKVLAVAEAEGETPRTVLLRELAPSELAPAAHESGTGTGTGNATATATATGTATGTAQLDDFALAGLARAAQEWRRPDAAPPLPDACAGSFGNPPGLIRTAHTPHPGTPAPGKGTSP</sequence>
<evidence type="ECO:0000313" key="2">
    <source>
        <dbReference type="EMBL" id="XCM77955.1"/>
    </source>
</evidence>
<dbReference type="EMBL" id="CP159872">
    <property type="protein sequence ID" value="XCM77955.1"/>
    <property type="molecule type" value="Genomic_DNA"/>
</dbReference>
<feature type="compositionally biased region" description="Low complexity" evidence="1">
    <location>
        <begin position="814"/>
        <end position="847"/>
    </location>
</feature>
<dbReference type="AlphaFoldDB" id="A0AAU8JQ27"/>
<feature type="compositionally biased region" description="Pro residues" evidence="1">
    <location>
        <begin position="708"/>
        <end position="724"/>
    </location>
</feature>